<feature type="compositionally biased region" description="Acidic residues" evidence="1">
    <location>
        <begin position="683"/>
        <end position="692"/>
    </location>
</feature>
<evidence type="ECO:0000259" key="2">
    <source>
        <dbReference type="PROSITE" id="PS50235"/>
    </source>
</evidence>
<dbReference type="InterPro" id="IPR050164">
    <property type="entry name" value="Peptidase_C19"/>
</dbReference>
<dbReference type="SUPFAM" id="SSF54001">
    <property type="entry name" value="Cysteine proteinases"/>
    <property type="match status" value="1"/>
</dbReference>
<evidence type="ECO:0000313" key="4">
    <source>
        <dbReference type="Proteomes" id="UP000694727"/>
    </source>
</evidence>
<dbReference type="FunFam" id="3.90.70.10:FF:000094">
    <property type="entry name" value="ubiquitin carboxyl-terminal hydrolase 35"/>
    <property type="match status" value="1"/>
</dbReference>
<feature type="compositionally biased region" description="Basic and acidic residues" evidence="1">
    <location>
        <begin position="714"/>
        <end position="794"/>
    </location>
</feature>
<feature type="compositionally biased region" description="Basic and acidic residues" evidence="1">
    <location>
        <begin position="673"/>
        <end position="682"/>
    </location>
</feature>
<dbReference type="PANTHER" id="PTHR24006:SF660">
    <property type="entry name" value="UBIQUITIN CARBOXYL-TERMINAL HYDROLASE 35"/>
    <property type="match status" value="1"/>
</dbReference>
<sequence>MDKILEAVVTSSYPASVKQGLVRRVLEAARQPLEREQCLALLALGARLYVGGADELPRRVGCQLLHVAGRHHPEVFAEFFSARRVLRLLQGGAGPPGARALACVQLGLQLLPEGPAADEVFALLRREVLRTVCERPGPAACAQVARLLARHPRCIPDGPHRLLFCQQLVRSLGRFRCPAEGEEGAVEFLEQAQQVSGLLAQLWRAQPAAILPCLKELFAVISCTEEEPPSSALASVVQHLPLELMDGVVRNLSNDDSVTDSQMLTAISRMIDWVSWPLGKNIDKWIIALLKGLAAVKKFSILIEVSLAKIEKVFSKLLYPIVRGAALSVLKYMLLTFQHSHEAFHLLLPHIPPMVASLVKEDSNSGTSCLEQLAELVHCMVFRFPGFPDLYEPVMEAIKDLHVPNEDRIKQLLGQDAWTSQKSELAGFYPRLMAKSDTGKIGLINLGNTCYVNSILQALFMASDFRHCVLRLTENNSQPLMTKLQWLFAFLEHSQRPAISPENFLSASWTPWFSPGTQQDCSEYLKYLLDRLHEEEKTGTRICQKLKQSSSPSAPEEPPSPSSTSVEKMFGGKIVTRICCLRCLNVSSREEAFTDLSLAFPPAERCRRRRLGSVMLPPEEVGPRDLPLPSRAQGPGKVGPRRQRKHCITADVPPAVLDMAGLGHQGPGGQSLQEEKGEKEERAEEEEETREGEDEREKGEPKGEEEEEEEEKEAEEKEAGKEEMKEKEMEKKELETEERKEMETEEKKEEKEAEEKKEKETEEKKAMETEKKAMETEEKKEEVMEKKEMEKEADSLGPGTLRNAAVPSAEGSRSVLDLVNYFLSPEKLTAENRYHCESCASLQDAEKVVELSQGPRYLILTLLRFSFDLRTMRRRKILDDVSIPLLLRLPLAGGRGQAYDLCSVVVHSGVSSESGHYYCYAREGAARPALSLGAADRPEPDNQWYLFNDTRVSFSSFESVSNVTSFFPKDTAYVLFYRQRPGEGPEAEPGSPRARAEPALHKDLMEAISKDNILYLQEQEKEARSRAAYISALPASPHWGRGFDEDKDEDEGPPGGCNPAGGNGGDFHRLVF</sequence>
<protein>
    <recommendedName>
        <fullName evidence="2">USP domain-containing protein</fullName>
    </recommendedName>
</protein>
<dbReference type="InterPro" id="IPR016024">
    <property type="entry name" value="ARM-type_fold"/>
</dbReference>
<dbReference type="Pfam" id="PF00443">
    <property type="entry name" value="UCH"/>
    <property type="match status" value="1"/>
</dbReference>
<dbReference type="Proteomes" id="UP000694727">
    <property type="component" value="Unplaced"/>
</dbReference>
<dbReference type="InterPro" id="IPR028889">
    <property type="entry name" value="USP"/>
</dbReference>
<dbReference type="SUPFAM" id="SSF48371">
    <property type="entry name" value="ARM repeat"/>
    <property type="match status" value="1"/>
</dbReference>
<feature type="region of interest" description="Disordered" evidence="1">
    <location>
        <begin position="1038"/>
        <end position="1065"/>
    </location>
</feature>
<evidence type="ECO:0000313" key="3">
    <source>
        <dbReference type="Ensembl" id="ENSSSCP00025043913.1"/>
    </source>
</evidence>
<organism evidence="3 4">
    <name type="scientific">Sus scrofa</name>
    <name type="common">Pig</name>
    <dbReference type="NCBI Taxonomy" id="9823"/>
    <lineage>
        <taxon>Eukaryota</taxon>
        <taxon>Metazoa</taxon>
        <taxon>Chordata</taxon>
        <taxon>Craniata</taxon>
        <taxon>Vertebrata</taxon>
        <taxon>Euteleostomi</taxon>
        <taxon>Mammalia</taxon>
        <taxon>Eutheria</taxon>
        <taxon>Laurasiatheria</taxon>
        <taxon>Artiodactyla</taxon>
        <taxon>Suina</taxon>
        <taxon>Suidae</taxon>
        <taxon>Sus</taxon>
    </lineage>
</organism>
<reference evidence="3" key="1">
    <citation type="submission" date="2025-08" db="UniProtKB">
        <authorList>
            <consortium name="Ensembl"/>
        </authorList>
    </citation>
    <scope>IDENTIFICATION</scope>
</reference>
<dbReference type="InterPro" id="IPR018200">
    <property type="entry name" value="USP_CS"/>
</dbReference>
<feature type="compositionally biased region" description="Gly residues" evidence="1">
    <location>
        <begin position="1053"/>
        <end position="1065"/>
    </location>
</feature>
<feature type="compositionally biased region" description="Acidic residues" evidence="1">
    <location>
        <begin position="703"/>
        <end position="713"/>
    </location>
</feature>
<dbReference type="InterPro" id="IPR038765">
    <property type="entry name" value="Papain-like_cys_pep_sf"/>
</dbReference>
<dbReference type="Gene3D" id="3.90.70.10">
    <property type="entry name" value="Cysteine proteinases"/>
    <property type="match status" value="2"/>
</dbReference>
<dbReference type="PROSITE" id="PS50235">
    <property type="entry name" value="USP_3"/>
    <property type="match status" value="1"/>
</dbReference>
<dbReference type="InterPro" id="IPR001394">
    <property type="entry name" value="Peptidase_C19_UCH"/>
</dbReference>
<dbReference type="InterPro" id="IPR049407">
    <property type="entry name" value="Usp38-like_N"/>
</dbReference>
<feature type="region of interest" description="Disordered" evidence="1">
    <location>
        <begin position="616"/>
        <end position="645"/>
    </location>
</feature>
<name>A0A8D0TAY4_PIG</name>
<evidence type="ECO:0000256" key="1">
    <source>
        <dbReference type="SAM" id="MobiDB-lite"/>
    </source>
</evidence>
<feature type="region of interest" description="Disordered" evidence="1">
    <location>
        <begin position="544"/>
        <end position="567"/>
    </location>
</feature>
<dbReference type="PROSITE" id="PS00972">
    <property type="entry name" value="USP_1"/>
    <property type="match status" value="1"/>
</dbReference>
<feature type="domain" description="USP" evidence="2">
    <location>
        <begin position="441"/>
        <end position="980"/>
    </location>
</feature>
<dbReference type="PANTHER" id="PTHR24006">
    <property type="entry name" value="UBIQUITIN CARBOXYL-TERMINAL HYDROLASE"/>
    <property type="match status" value="1"/>
</dbReference>
<dbReference type="GO" id="GO:0016579">
    <property type="term" value="P:protein deubiquitination"/>
    <property type="evidence" value="ECO:0007669"/>
    <property type="project" value="InterPro"/>
</dbReference>
<proteinExistence type="predicted"/>
<feature type="region of interest" description="Disordered" evidence="1">
    <location>
        <begin position="658"/>
        <end position="809"/>
    </location>
</feature>
<dbReference type="Ensembl" id="ENSSSCT00025099667.1">
    <property type="protein sequence ID" value="ENSSSCP00025043913.1"/>
    <property type="gene ID" value="ENSSSCG00025072495.1"/>
</dbReference>
<dbReference type="PROSITE" id="PS00973">
    <property type="entry name" value="USP_2"/>
    <property type="match status" value="1"/>
</dbReference>
<feature type="compositionally biased region" description="Basic and acidic residues" evidence="1">
    <location>
        <begin position="693"/>
        <end position="702"/>
    </location>
</feature>
<dbReference type="FunFam" id="3.90.70.10:FF:000106">
    <property type="entry name" value="Ubiquitin carboxyl-terminal hydrolase 35"/>
    <property type="match status" value="1"/>
</dbReference>
<dbReference type="Pfam" id="PF21246">
    <property type="entry name" value="Usp38-like_N"/>
    <property type="match status" value="1"/>
</dbReference>
<accession>A0A8D0TAY4</accession>
<dbReference type="GO" id="GO:0004843">
    <property type="term" value="F:cysteine-type deubiquitinase activity"/>
    <property type="evidence" value="ECO:0007669"/>
    <property type="project" value="InterPro"/>
</dbReference>
<dbReference type="AlphaFoldDB" id="A0A8D0TAY4"/>